<proteinExistence type="predicted"/>
<accession>A0A6A6NWH1</accession>
<evidence type="ECO:0000313" key="3">
    <source>
        <dbReference type="Proteomes" id="UP000799766"/>
    </source>
</evidence>
<gene>
    <name evidence="2" type="ORF">BDY21DRAFT_349044</name>
</gene>
<organism evidence="2 3">
    <name type="scientific">Lineolata rhizophorae</name>
    <dbReference type="NCBI Taxonomy" id="578093"/>
    <lineage>
        <taxon>Eukaryota</taxon>
        <taxon>Fungi</taxon>
        <taxon>Dikarya</taxon>
        <taxon>Ascomycota</taxon>
        <taxon>Pezizomycotina</taxon>
        <taxon>Dothideomycetes</taxon>
        <taxon>Dothideomycetes incertae sedis</taxon>
        <taxon>Lineolatales</taxon>
        <taxon>Lineolataceae</taxon>
        <taxon>Lineolata</taxon>
    </lineage>
</organism>
<feature type="compositionally biased region" description="Basic residues" evidence="1">
    <location>
        <begin position="77"/>
        <end position="89"/>
    </location>
</feature>
<dbReference type="EMBL" id="MU001685">
    <property type="protein sequence ID" value="KAF2455908.1"/>
    <property type="molecule type" value="Genomic_DNA"/>
</dbReference>
<keyword evidence="3" id="KW-1185">Reference proteome</keyword>
<evidence type="ECO:0000256" key="1">
    <source>
        <dbReference type="SAM" id="MobiDB-lite"/>
    </source>
</evidence>
<feature type="region of interest" description="Disordered" evidence="1">
    <location>
        <begin position="68"/>
        <end position="110"/>
    </location>
</feature>
<evidence type="ECO:0000313" key="2">
    <source>
        <dbReference type="EMBL" id="KAF2455908.1"/>
    </source>
</evidence>
<reference evidence="2" key="1">
    <citation type="journal article" date="2020" name="Stud. Mycol.">
        <title>101 Dothideomycetes genomes: a test case for predicting lifestyles and emergence of pathogens.</title>
        <authorList>
            <person name="Haridas S."/>
            <person name="Albert R."/>
            <person name="Binder M."/>
            <person name="Bloem J."/>
            <person name="Labutti K."/>
            <person name="Salamov A."/>
            <person name="Andreopoulos B."/>
            <person name="Baker S."/>
            <person name="Barry K."/>
            <person name="Bills G."/>
            <person name="Bluhm B."/>
            <person name="Cannon C."/>
            <person name="Castanera R."/>
            <person name="Culley D."/>
            <person name="Daum C."/>
            <person name="Ezra D."/>
            <person name="Gonzalez J."/>
            <person name="Henrissat B."/>
            <person name="Kuo A."/>
            <person name="Liang C."/>
            <person name="Lipzen A."/>
            <person name="Lutzoni F."/>
            <person name="Magnuson J."/>
            <person name="Mondo S."/>
            <person name="Nolan M."/>
            <person name="Ohm R."/>
            <person name="Pangilinan J."/>
            <person name="Park H.-J."/>
            <person name="Ramirez L."/>
            <person name="Alfaro M."/>
            <person name="Sun H."/>
            <person name="Tritt A."/>
            <person name="Yoshinaga Y."/>
            <person name="Zwiers L.-H."/>
            <person name="Turgeon B."/>
            <person name="Goodwin S."/>
            <person name="Spatafora J."/>
            <person name="Crous P."/>
            <person name="Grigoriev I."/>
        </authorList>
    </citation>
    <scope>NUCLEOTIDE SEQUENCE</scope>
    <source>
        <strain evidence="2">ATCC 16933</strain>
    </source>
</reference>
<name>A0A6A6NWH1_9PEZI</name>
<dbReference type="Proteomes" id="UP000799766">
    <property type="component" value="Unassembled WGS sequence"/>
</dbReference>
<protein>
    <submittedName>
        <fullName evidence="2">Uncharacterized protein</fullName>
    </submittedName>
</protein>
<sequence length="110" mass="12218">MLSRSRSCGALMMRREPFLLSFLLCLSLLSFLGIRLLGGVPEGSSLRVLASDAVGCLRPRGRFLLRRSGSNAPIGHLNRRRPGQKRMRSARSENATRGPLLPRHSDHPFP</sequence>
<dbReference type="AlphaFoldDB" id="A0A6A6NWH1"/>